<proteinExistence type="predicted"/>
<comment type="caution">
    <text evidence="2">The sequence shown here is derived from an EMBL/GenBank/DDBJ whole genome shotgun (WGS) entry which is preliminary data.</text>
</comment>
<feature type="transmembrane region" description="Helical" evidence="1">
    <location>
        <begin position="26"/>
        <end position="49"/>
    </location>
</feature>
<keyword evidence="1" id="KW-0812">Transmembrane</keyword>
<evidence type="ECO:0000313" key="2">
    <source>
        <dbReference type="EMBL" id="MCK0209210.1"/>
    </source>
</evidence>
<keyword evidence="1" id="KW-0472">Membrane</keyword>
<accession>A0ABT0DPM4</accession>
<keyword evidence="1" id="KW-1133">Transmembrane helix</keyword>
<dbReference type="RefSeq" id="WP_247201721.1">
    <property type="nucleotide sequence ID" value="NZ_JALKCG010000006.1"/>
</dbReference>
<dbReference type="Proteomes" id="UP001202867">
    <property type="component" value="Unassembled WGS sequence"/>
</dbReference>
<reference evidence="3" key="1">
    <citation type="submission" date="2023-07" db="EMBL/GenBank/DDBJ databases">
        <title>Ancylobacter moscoviensis sp. nov., facultatively methylotrophic bacteria from activated sludge and the reclassification of Starkeya novella (Starkey 1934) Kelly et al. 2000 as Ancylobacter novellus comb. nov., Starkeya koreensis Im et al. 2006 as Ancylobacter koreensis comb.nov., Angulomicrobium tetraedrale Vasil'eva et al. 1986 as Ancylobacter tetraedralis comb. nov., Angulomicrobium amanitiforme Fritz et al. 2004 as Ancylobacter amanitiformis comb. nov. and Methylorhabdus multivorans Doronina et al. 1996 as Ancylobacter multivorans comb. nov. and emended description of the genus Ancylobacter.</title>
        <authorList>
            <person name="Doronina N."/>
            <person name="Chemodurova A."/>
            <person name="Grouzdev D."/>
            <person name="Koziaeva V."/>
            <person name="Shi W."/>
            <person name="Wu L."/>
            <person name="Kaparullina E."/>
        </authorList>
    </citation>
    <scope>NUCLEOTIDE SEQUENCE [LARGE SCALE GENOMIC DNA]</scope>
    <source>
        <strain evidence="3">Jip08</strain>
    </source>
</reference>
<protein>
    <submittedName>
        <fullName evidence="2">Uncharacterized protein</fullName>
    </submittedName>
</protein>
<evidence type="ECO:0000256" key="1">
    <source>
        <dbReference type="SAM" id="Phobius"/>
    </source>
</evidence>
<sequence>MSFAMSLLALPTLVLGSLPSLSPSPFATVAAMYVVGCAGLVLVAFDAAADTSEDE</sequence>
<gene>
    <name evidence="2" type="ORF">MWN33_14335</name>
</gene>
<evidence type="ECO:0000313" key="3">
    <source>
        <dbReference type="Proteomes" id="UP001202867"/>
    </source>
</evidence>
<name>A0ABT0DPM4_9HYPH</name>
<organism evidence="2 3">
    <name type="scientific">Ancylobacter koreensis</name>
    <dbReference type="NCBI Taxonomy" id="266121"/>
    <lineage>
        <taxon>Bacteria</taxon>
        <taxon>Pseudomonadati</taxon>
        <taxon>Pseudomonadota</taxon>
        <taxon>Alphaproteobacteria</taxon>
        <taxon>Hyphomicrobiales</taxon>
        <taxon>Xanthobacteraceae</taxon>
        <taxon>Ancylobacter</taxon>
    </lineage>
</organism>
<dbReference type="EMBL" id="JALKCG010000006">
    <property type="protein sequence ID" value="MCK0209210.1"/>
    <property type="molecule type" value="Genomic_DNA"/>
</dbReference>
<keyword evidence="3" id="KW-1185">Reference proteome</keyword>